<dbReference type="EMBL" id="HBEC01020317">
    <property type="protein sequence ID" value="CAD8289459.1"/>
    <property type="molecule type" value="Transcribed_RNA"/>
</dbReference>
<dbReference type="AlphaFoldDB" id="A0A7R9V9Z2"/>
<accession>A0A7R9V9Z2</accession>
<name>A0A7R9V9Z2_9CHLO</name>
<evidence type="ECO:0000313" key="1">
    <source>
        <dbReference type="EMBL" id="CAD8289459.1"/>
    </source>
</evidence>
<proteinExistence type="predicted"/>
<gene>
    <name evidence="1" type="ORF">CEUR00632_LOCUS9498</name>
</gene>
<sequence length="236" mass="25364">MLSMSFIMLFNNPAVNSFGMHLGFKIRLICRPHSYITGISIARTSFRFRNMQPFNSNAVKSLCPRGQQRATTSRLKIASHADPDILVMKASAKAFISSLDPPGINGMATRSPETMMRAGTVVKVWTDLSFLESSPESLSDCPSDCSASTLFRFAACVCRWWDRAGSLGGGASCGWACGVLSASEHGATTAAMPLELMARSAMPPPLSPSPSDSLIQPKEEVQVSSLASMHIEEVIG</sequence>
<reference evidence="1" key="1">
    <citation type="submission" date="2021-01" db="EMBL/GenBank/DDBJ databases">
        <authorList>
            <person name="Corre E."/>
            <person name="Pelletier E."/>
            <person name="Niang G."/>
            <person name="Scheremetjew M."/>
            <person name="Finn R."/>
            <person name="Kale V."/>
            <person name="Holt S."/>
            <person name="Cochrane G."/>
            <person name="Meng A."/>
            <person name="Brown T."/>
            <person name="Cohen L."/>
        </authorList>
    </citation>
    <scope>NUCLEOTIDE SEQUENCE</scope>
    <source>
        <strain evidence="1">CCMP219</strain>
    </source>
</reference>
<organism evidence="1">
    <name type="scientific">Chlamydomonas euryale</name>
    <dbReference type="NCBI Taxonomy" id="1486919"/>
    <lineage>
        <taxon>Eukaryota</taxon>
        <taxon>Viridiplantae</taxon>
        <taxon>Chlorophyta</taxon>
        <taxon>core chlorophytes</taxon>
        <taxon>Chlorophyceae</taxon>
        <taxon>CS clade</taxon>
        <taxon>Chlamydomonadales</taxon>
        <taxon>Chlamydomonadaceae</taxon>
        <taxon>Chlamydomonas</taxon>
    </lineage>
</organism>
<protein>
    <submittedName>
        <fullName evidence="1">Uncharacterized protein</fullName>
    </submittedName>
</protein>